<accession>A0AAC9IWW7</accession>
<proteinExistence type="predicted"/>
<dbReference type="Proteomes" id="UP000182945">
    <property type="component" value="Chromosome"/>
</dbReference>
<reference evidence="2 3" key="1">
    <citation type="submission" date="2016-11" db="EMBL/GenBank/DDBJ databases">
        <title>Complete genome sequencing of Virgibacillus halodenitrificans PDB-F2.</title>
        <authorList>
            <person name="Sun Z."/>
            <person name="Zhou Y."/>
            <person name="Li H."/>
        </authorList>
    </citation>
    <scope>NUCLEOTIDE SEQUENCE [LARGE SCALE GENOMIC DNA]</scope>
    <source>
        <strain evidence="2 3">PDB-F2</strain>
    </source>
</reference>
<dbReference type="RefSeq" id="WP_071648490.1">
    <property type="nucleotide sequence ID" value="NZ_CP017962.1"/>
</dbReference>
<keyword evidence="1" id="KW-1133">Transmembrane helix</keyword>
<dbReference type="GeneID" id="71513767"/>
<dbReference type="EMBL" id="CP017962">
    <property type="protein sequence ID" value="APC47586.1"/>
    <property type="molecule type" value="Genomic_DNA"/>
</dbReference>
<gene>
    <name evidence="2" type="ORF">BME96_05125</name>
</gene>
<name>A0AAC9IWW7_VIRHA</name>
<dbReference type="AlphaFoldDB" id="A0AAC9IWW7"/>
<evidence type="ECO:0000256" key="1">
    <source>
        <dbReference type="SAM" id="Phobius"/>
    </source>
</evidence>
<protein>
    <submittedName>
        <fullName evidence="2">Uncharacterized protein</fullName>
    </submittedName>
</protein>
<keyword evidence="1" id="KW-0472">Membrane</keyword>
<keyword evidence="1" id="KW-0812">Transmembrane</keyword>
<sequence>MNKNKSRKVFGWVLLLITLGFFCLQMGSLFVQARYDASYVDDRLFYILNMVIVICLMLSIWLLLKPTKKITISFTIIFGLFVIANGILLVNRMEDTKNILSVSPNWQHVLSIKQDGQTKEAVYYRSYYGILARPKERLSFKIDGEYQVEWLAKDVAAFTYKATDKSIQQFIATYGDRGSGTSYYYVGGQTHGVWQAKDTKVINNQEGISITHNGETEVFEWDYIEQFGTLAIVLKKDHEAVWTIALKENFEVHADASKKTVGNIVLYKASLEESEPILLEYQGEYE</sequence>
<evidence type="ECO:0000313" key="3">
    <source>
        <dbReference type="Proteomes" id="UP000182945"/>
    </source>
</evidence>
<dbReference type="KEGG" id="vhl:BME96_05125"/>
<feature type="transmembrane region" description="Helical" evidence="1">
    <location>
        <begin position="71"/>
        <end position="90"/>
    </location>
</feature>
<organism evidence="2 3">
    <name type="scientific">Virgibacillus halodenitrificans</name>
    <name type="common">Bacillus halodenitrificans</name>
    <dbReference type="NCBI Taxonomy" id="1482"/>
    <lineage>
        <taxon>Bacteria</taxon>
        <taxon>Bacillati</taxon>
        <taxon>Bacillota</taxon>
        <taxon>Bacilli</taxon>
        <taxon>Bacillales</taxon>
        <taxon>Bacillaceae</taxon>
        <taxon>Virgibacillus</taxon>
    </lineage>
</organism>
<feature type="transmembrane region" description="Helical" evidence="1">
    <location>
        <begin position="43"/>
        <end position="64"/>
    </location>
</feature>
<evidence type="ECO:0000313" key="2">
    <source>
        <dbReference type="EMBL" id="APC47586.1"/>
    </source>
</evidence>